<evidence type="ECO:0000256" key="7">
    <source>
        <dbReference type="ARBA" id="ARBA00022618"/>
    </source>
</evidence>
<evidence type="ECO:0000256" key="6">
    <source>
        <dbReference type="ARBA" id="ARBA00022490"/>
    </source>
</evidence>
<evidence type="ECO:0000256" key="2">
    <source>
        <dbReference type="ARBA" id="ARBA00003921"/>
    </source>
</evidence>
<evidence type="ECO:0000256" key="13">
    <source>
        <dbReference type="ARBA" id="ARBA00023002"/>
    </source>
</evidence>
<dbReference type="InterPro" id="IPR006094">
    <property type="entry name" value="Oxid_FAD_bind_N"/>
</dbReference>
<name>A0A930YSK2_9ACTN</name>
<evidence type="ECO:0000256" key="8">
    <source>
        <dbReference type="ARBA" id="ARBA00022630"/>
    </source>
</evidence>
<feature type="active site" evidence="17">
    <location>
        <position position="296"/>
    </location>
</feature>
<comment type="caution">
    <text evidence="19">The sequence shown here is derived from an EMBL/GenBank/DDBJ whole genome shotgun (WGS) entry which is preliminary data.</text>
</comment>
<dbReference type="InterPro" id="IPR003170">
    <property type="entry name" value="MurB"/>
</dbReference>
<evidence type="ECO:0000256" key="17">
    <source>
        <dbReference type="HAMAP-Rule" id="MF_00037"/>
    </source>
</evidence>
<dbReference type="GO" id="GO:0071555">
    <property type="term" value="P:cell wall organization"/>
    <property type="evidence" value="ECO:0007669"/>
    <property type="project" value="UniProtKB-KW"/>
</dbReference>
<evidence type="ECO:0000256" key="3">
    <source>
        <dbReference type="ARBA" id="ARBA00004496"/>
    </source>
</evidence>
<accession>A0A930YSK2</accession>
<comment type="cofactor">
    <cofactor evidence="1 17">
        <name>FAD</name>
        <dbReference type="ChEBI" id="CHEBI:57692"/>
    </cofactor>
</comment>
<comment type="pathway">
    <text evidence="4 17">Cell wall biogenesis; peptidoglycan biosynthesis.</text>
</comment>
<dbReference type="SUPFAM" id="SSF56176">
    <property type="entry name" value="FAD-binding/transporter-associated domain-like"/>
    <property type="match status" value="1"/>
</dbReference>
<dbReference type="HAMAP" id="MF_00037">
    <property type="entry name" value="MurB"/>
    <property type="match status" value="1"/>
</dbReference>
<evidence type="ECO:0000256" key="15">
    <source>
        <dbReference type="ARBA" id="ARBA00023316"/>
    </source>
</evidence>
<comment type="subcellular location">
    <subcellularLocation>
        <location evidence="3 17">Cytoplasm</location>
    </subcellularLocation>
</comment>
<evidence type="ECO:0000256" key="16">
    <source>
        <dbReference type="ARBA" id="ARBA00048914"/>
    </source>
</evidence>
<dbReference type="EMBL" id="JABZGT010000129">
    <property type="protein sequence ID" value="MBF4809151.1"/>
    <property type="molecule type" value="Genomic_DNA"/>
</dbReference>
<dbReference type="GO" id="GO:0005829">
    <property type="term" value="C:cytosol"/>
    <property type="evidence" value="ECO:0007669"/>
    <property type="project" value="TreeGrafter"/>
</dbReference>
<dbReference type="InterPro" id="IPR036318">
    <property type="entry name" value="FAD-bd_PCMH-like_sf"/>
</dbReference>
<dbReference type="GO" id="GO:0008762">
    <property type="term" value="F:UDP-N-acetylmuramate dehydrogenase activity"/>
    <property type="evidence" value="ECO:0007669"/>
    <property type="project" value="UniProtKB-UniRule"/>
</dbReference>
<dbReference type="Proteomes" id="UP000772566">
    <property type="component" value="Unassembled WGS sequence"/>
</dbReference>
<keyword evidence="13 17" id="KW-0560">Oxidoreductase</keyword>
<keyword evidence="10 17" id="KW-0521">NADP</keyword>
<evidence type="ECO:0000256" key="11">
    <source>
        <dbReference type="ARBA" id="ARBA00022960"/>
    </source>
</evidence>
<keyword evidence="12 17" id="KW-0573">Peptidoglycan synthesis</keyword>
<dbReference type="NCBIfam" id="TIGR00179">
    <property type="entry name" value="murB"/>
    <property type="match status" value="1"/>
</dbReference>
<dbReference type="GO" id="GO:0071949">
    <property type="term" value="F:FAD binding"/>
    <property type="evidence" value="ECO:0007669"/>
    <property type="project" value="InterPro"/>
</dbReference>
<dbReference type="Gene3D" id="3.30.465.10">
    <property type="match status" value="1"/>
</dbReference>
<dbReference type="SUPFAM" id="SSF56194">
    <property type="entry name" value="Uridine diphospho-N-Acetylenolpyruvylglucosamine reductase, MurB, C-terminal domain"/>
    <property type="match status" value="1"/>
</dbReference>
<feature type="active site" description="Proton donor" evidence="17">
    <location>
        <position position="226"/>
    </location>
</feature>
<dbReference type="Pfam" id="PF01565">
    <property type="entry name" value="FAD_binding_4"/>
    <property type="match status" value="1"/>
</dbReference>
<evidence type="ECO:0000256" key="1">
    <source>
        <dbReference type="ARBA" id="ARBA00001974"/>
    </source>
</evidence>
<reference evidence="19" key="1">
    <citation type="submission" date="2020-04" db="EMBL/GenBank/DDBJ databases">
        <title>Deep metagenomics examines the oral microbiome during advanced dental caries in children, revealing novel taxa and co-occurrences with host molecules.</title>
        <authorList>
            <person name="Baker J.L."/>
            <person name="Morton J.T."/>
            <person name="Dinis M."/>
            <person name="Alvarez R."/>
            <person name="Tran N.C."/>
            <person name="Knight R."/>
            <person name="Edlund A."/>
        </authorList>
    </citation>
    <scope>NUCLEOTIDE SEQUENCE</scope>
    <source>
        <strain evidence="19">JCVI_22A_bin.2</strain>
    </source>
</reference>
<evidence type="ECO:0000256" key="14">
    <source>
        <dbReference type="ARBA" id="ARBA00023306"/>
    </source>
</evidence>
<gene>
    <name evidence="17 19" type="primary">murB</name>
    <name evidence="19" type="ORF">HXK23_02850</name>
</gene>
<feature type="active site" evidence="17">
    <location>
        <position position="177"/>
    </location>
</feature>
<dbReference type="PANTHER" id="PTHR21071:SF4">
    <property type="entry name" value="UDP-N-ACETYLENOLPYRUVOYLGLUCOSAMINE REDUCTASE"/>
    <property type="match status" value="1"/>
</dbReference>
<keyword evidence="9 17" id="KW-0274">FAD</keyword>
<dbReference type="InterPro" id="IPR016166">
    <property type="entry name" value="FAD-bd_PCMH"/>
</dbReference>
<dbReference type="InterPro" id="IPR016169">
    <property type="entry name" value="FAD-bd_PCMH_sub2"/>
</dbReference>
<keyword evidence="11 17" id="KW-0133">Cell shape</keyword>
<feature type="domain" description="FAD-binding PCMH-type" evidence="18">
    <location>
        <begin position="31"/>
        <end position="197"/>
    </location>
</feature>
<dbReference type="NCBIfam" id="NF010480">
    <property type="entry name" value="PRK13905.1"/>
    <property type="match status" value="1"/>
</dbReference>
<comment type="function">
    <text evidence="2 17">Cell wall formation.</text>
</comment>
<dbReference type="GO" id="GO:0051301">
    <property type="term" value="P:cell division"/>
    <property type="evidence" value="ECO:0007669"/>
    <property type="project" value="UniProtKB-KW"/>
</dbReference>
<evidence type="ECO:0000313" key="20">
    <source>
        <dbReference type="Proteomes" id="UP000772566"/>
    </source>
</evidence>
<keyword evidence="15 17" id="KW-0961">Cell wall biogenesis/degradation</keyword>
<evidence type="ECO:0000256" key="12">
    <source>
        <dbReference type="ARBA" id="ARBA00022984"/>
    </source>
</evidence>
<dbReference type="Gene3D" id="3.90.78.10">
    <property type="entry name" value="UDP-N-acetylenolpyruvoylglucosamine reductase, C-terminal domain"/>
    <property type="match status" value="1"/>
</dbReference>
<comment type="similarity">
    <text evidence="5 17">Belongs to the MurB family.</text>
</comment>
<dbReference type="GO" id="GO:0008360">
    <property type="term" value="P:regulation of cell shape"/>
    <property type="evidence" value="ECO:0007669"/>
    <property type="project" value="UniProtKB-KW"/>
</dbReference>
<dbReference type="InterPro" id="IPR036635">
    <property type="entry name" value="MurB_C_sf"/>
</dbReference>
<sequence length="304" mass="32114">MSLFNAYVSLSGALDATIKQDEPLSHHTSFRIGGKASLFAAVHSHVALVRVLEVLAANRVDWVLLGKGSNILVSDEGYNGCVIVLDDELSTISVGENNLITAGAGALTARVCNEAMKAGLSGLEMCAGIPGTIGGALSMNAGTRHDWIGKAVRDCVVLKPGKGLVRYDASEIEWGYRYTTFAPDEIILEATFALTPSNRPKVALGMDTLLQRRRNTQPTGQLCCGSVFKNLGSRSAGALIEECGLKGATEGGAQISDIHANFIVNTGNASASDVIALMRRAHDAVQEKFDIDLQPEVKLLGFGA</sequence>
<evidence type="ECO:0000259" key="18">
    <source>
        <dbReference type="PROSITE" id="PS51387"/>
    </source>
</evidence>
<dbReference type="Pfam" id="PF02873">
    <property type="entry name" value="MurB_C"/>
    <property type="match status" value="1"/>
</dbReference>
<evidence type="ECO:0000313" key="19">
    <source>
        <dbReference type="EMBL" id="MBF4809151.1"/>
    </source>
</evidence>
<keyword evidence="8 17" id="KW-0285">Flavoprotein</keyword>
<dbReference type="GO" id="GO:0009252">
    <property type="term" value="P:peptidoglycan biosynthetic process"/>
    <property type="evidence" value="ECO:0007669"/>
    <property type="project" value="UniProtKB-UniRule"/>
</dbReference>
<comment type="catalytic activity">
    <reaction evidence="16 17">
        <text>UDP-N-acetyl-alpha-D-muramate + NADP(+) = UDP-N-acetyl-3-O-(1-carboxyvinyl)-alpha-D-glucosamine + NADPH + H(+)</text>
        <dbReference type="Rhea" id="RHEA:12248"/>
        <dbReference type="ChEBI" id="CHEBI:15378"/>
        <dbReference type="ChEBI" id="CHEBI:57783"/>
        <dbReference type="ChEBI" id="CHEBI:58349"/>
        <dbReference type="ChEBI" id="CHEBI:68483"/>
        <dbReference type="ChEBI" id="CHEBI:70757"/>
        <dbReference type="EC" id="1.3.1.98"/>
    </reaction>
</comment>
<keyword evidence="7 17" id="KW-0132">Cell division</keyword>
<keyword evidence="14 17" id="KW-0131">Cell cycle</keyword>
<dbReference type="EC" id="1.3.1.98" evidence="17"/>
<evidence type="ECO:0000256" key="4">
    <source>
        <dbReference type="ARBA" id="ARBA00004752"/>
    </source>
</evidence>
<dbReference type="AlphaFoldDB" id="A0A930YSK2"/>
<evidence type="ECO:0000256" key="9">
    <source>
        <dbReference type="ARBA" id="ARBA00022827"/>
    </source>
</evidence>
<dbReference type="PROSITE" id="PS51387">
    <property type="entry name" value="FAD_PCMH"/>
    <property type="match status" value="1"/>
</dbReference>
<dbReference type="Gene3D" id="3.30.43.10">
    <property type="entry name" value="Uridine Diphospho-n-acetylenolpyruvylglucosamine Reductase, domain 2"/>
    <property type="match status" value="1"/>
</dbReference>
<proteinExistence type="inferred from homology"/>
<organism evidence="19 20">
    <name type="scientific">Lancefieldella parvula</name>
    <dbReference type="NCBI Taxonomy" id="1382"/>
    <lineage>
        <taxon>Bacteria</taxon>
        <taxon>Bacillati</taxon>
        <taxon>Actinomycetota</taxon>
        <taxon>Coriobacteriia</taxon>
        <taxon>Coriobacteriales</taxon>
        <taxon>Atopobiaceae</taxon>
        <taxon>Lancefieldella</taxon>
    </lineage>
</organism>
<evidence type="ECO:0000256" key="10">
    <source>
        <dbReference type="ARBA" id="ARBA00022857"/>
    </source>
</evidence>
<keyword evidence="6 17" id="KW-0963">Cytoplasm</keyword>
<evidence type="ECO:0000256" key="5">
    <source>
        <dbReference type="ARBA" id="ARBA00010485"/>
    </source>
</evidence>
<dbReference type="PANTHER" id="PTHR21071">
    <property type="entry name" value="UDP-N-ACETYLENOLPYRUVOYLGLUCOSAMINE REDUCTASE"/>
    <property type="match status" value="1"/>
</dbReference>
<dbReference type="InterPro" id="IPR016167">
    <property type="entry name" value="FAD-bd_PCMH_sub1"/>
</dbReference>
<protein>
    <recommendedName>
        <fullName evidence="17">UDP-N-acetylenolpyruvoylglucosamine reductase</fullName>
        <ecNumber evidence="17">1.3.1.98</ecNumber>
    </recommendedName>
    <alternativeName>
        <fullName evidence="17">UDP-N-acetylmuramate dehydrogenase</fullName>
    </alternativeName>
</protein>
<dbReference type="InterPro" id="IPR011601">
    <property type="entry name" value="MurB_C"/>
</dbReference>